<accession>A0A0P1LBY2</accession>
<dbReference type="Proteomes" id="UP000182200">
    <property type="component" value="Unassembled WGS sequence"/>
</dbReference>
<accession>A0A0P1P5B0</accession>
<evidence type="ECO:0000313" key="4">
    <source>
        <dbReference type="Proteomes" id="UP000182200"/>
    </source>
</evidence>
<name>A0A0P1LBY2_9BACT</name>
<accession>A0A0P1P2N1</accession>
<keyword evidence="4" id="KW-1185">Reference proteome</keyword>
<dbReference type="AlphaFoldDB" id="A0A0P1LBY2"/>
<dbReference type="EMBL" id="FAOP01000003">
    <property type="protein sequence ID" value="CUU02454.1"/>
    <property type="molecule type" value="Genomic_DNA"/>
</dbReference>
<dbReference type="Proteomes" id="UP000182011">
    <property type="component" value="Unassembled WGS sequence"/>
</dbReference>
<accession>A0A0S4MWP9</accession>
<dbReference type="STRING" id="1633631.GCA_001442925_00515"/>
<accession>A0A0P1LN22</accession>
<evidence type="ECO:0000313" key="2">
    <source>
        <dbReference type="EMBL" id="CUU02454.1"/>
    </source>
</evidence>
<dbReference type="RefSeq" id="WP_047134052.1">
    <property type="nucleotide sequence ID" value="NZ_CZVI01000005.1"/>
</dbReference>
<sequence length="227" mass="26676">MFQTEKALIIFPAKLSDLKVDDSFTFDEKLEIYKAILHDTCDYYVQKSRNTNVYVYFPDYETCDLLIQVFPLRVKVSVVEDNVNRYFESISRAFKDERKFVVLLEIASFIYPVPWINNAYQVMTHKYDVIVTSVYRDNPNKLIGLKKLHERFVSRLEDENDEINVLKFASELDVLYVPLRRIDYAKNVESLKSVFGAVINMGKGDEFKRTRSAILNLLKKRKITVLD</sequence>
<protein>
    <submittedName>
        <fullName evidence="2">Uncharacterized protein</fullName>
    </submittedName>
</protein>
<dbReference type="EMBL" id="CZVI01000005">
    <property type="protein sequence ID" value="CUS82501.1"/>
    <property type="molecule type" value="Genomic_DNA"/>
</dbReference>
<accession>A0A0P1LLL9</accession>
<accession>A0A0P1MSH9</accession>
<evidence type="ECO:0000313" key="3">
    <source>
        <dbReference type="Proteomes" id="UP000182011"/>
    </source>
</evidence>
<reference evidence="1 4" key="2">
    <citation type="submission" date="2015-11" db="EMBL/GenBank/DDBJ databases">
        <authorList>
            <person name="Varghese N."/>
        </authorList>
    </citation>
    <scope>NUCLEOTIDE SEQUENCE [LARGE SCALE GENOMIC DNA]</scope>
    <source>
        <strain evidence="1 4">JGI-8</strain>
    </source>
</reference>
<gene>
    <name evidence="2" type="ORF">JGI4_00515</name>
    <name evidence="1" type="ORF">JGI8_00613</name>
</gene>
<accession>A0A0P1MH31</accession>
<reference evidence="2 3" key="1">
    <citation type="submission" date="2015-11" db="EMBL/GenBank/DDBJ databases">
        <authorList>
            <person name="Zhang Y."/>
            <person name="Guo Z."/>
        </authorList>
    </citation>
    <scope>NUCLEOTIDE SEQUENCE [LARGE SCALE GENOMIC DNA]</scope>
    <source>
        <strain evidence="2">JGI-4</strain>
    </source>
</reference>
<evidence type="ECO:0000313" key="1">
    <source>
        <dbReference type="EMBL" id="CUS82501.1"/>
    </source>
</evidence>
<organism evidence="2 3">
    <name type="scientific">Candidatus Kryptonium thompsonii</name>
    <dbReference type="NCBI Taxonomy" id="1633631"/>
    <lineage>
        <taxon>Bacteria</taxon>
        <taxon>Pseudomonadati</taxon>
        <taxon>Candidatus Kryptoniota</taxon>
        <taxon>Candidatus Kryptonium</taxon>
    </lineage>
</organism>
<proteinExistence type="predicted"/>